<organism evidence="2 3">
    <name type="scientific">Nitrosomonas stercoris</name>
    <dbReference type="NCBI Taxonomy" id="1444684"/>
    <lineage>
        <taxon>Bacteria</taxon>
        <taxon>Pseudomonadati</taxon>
        <taxon>Pseudomonadota</taxon>
        <taxon>Betaproteobacteria</taxon>
        <taxon>Nitrosomonadales</taxon>
        <taxon>Nitrosomonadaceae</taxon>
        <taxon>Nitrosomonas</taxon>
    </lineage>
</organism>
<evidence type="ECO:0000259" key="1">
    <source>
        <dbReference type="Pfam" id="PF13598"/>
    </source>
</evidence>
<accession>A0A4Y1YQX6</accession>
<evidence type="ECO:0000313" key="3">
    <source>
        <dbReference type="Proteomes" id="UP000316473"/>
    </source>
</evidence>
<dbReference type="EMBL" id="AP019755">
    <property type="protein sequence ID" value="BBL35471.1"/>
    <property type="molecule type" value="Genomic_DNA"/>
</dbReference>
<evidence type="ECO:0000313" key="2">
    <source>
        <dbReference type="EMBL" id="BBL35471.1"/>
    </source>
</evidence>
<protein>
    <recommendedName>
        <fullName evidence="1">DUF4139 domain-containing protein</fullName>
    </recommendedName>
</protein>
<reference evidence="2 3" key="1">
    <citation type="submission" date="2019-06" db="EMBL/GenBank/DDBJ databases">
        <title>Nitrosomonas stercoris KYUHI-S whole genome shotgun sequence.</title>
        <authorList>
            <person name="Nakagawa T."/>
            <person name="Tsuchiya Y."/>
            <person name="Takahashi R."/>
        </authorList>
    </citation>
    <scope>NUCLEOTIDE SEQUENCE [LARGE SCALE GENOMIC DNA]</scope>
    <source>
        <strain evidence="2 3">KYUHI-S</strain>
    </source>
</reference>
<dbReference type="Proteomes" id="UP000316473">
    <property type="component" value="Chromosome"/>
</dbReference>
<dbReference type="PANTHER" id="PTHR38075">
    <property type="entry name" value="DUF4139 DOMAIN-CONTAINING PROTEIN"/>
    <property type="match status" value="1"/>
</dbReference>
<proteinExistence type="predicted"/>
<dbReference type="KEGG" id="nst:Nstercoris_01739"/>
<keyword evidence="3" id="KW-1185">Reference proteome</keyword>
<name>A0A4Y1YQX6_9PROT</name>
<dbReference type="InterPro" id="IPR037291">
    <property type="entry name" value="DUF4139"/>
</dbReference>
<gene>
    <name evidence="2" type="ORF">Nstercoris_01739</name>
</gene>
<feature type="domain" description="DUF4139" evidence="1">
    <location>
        <begin position="221"/>
        <end position="512"/>
    </location>
</feature>
<sequence>MDQIYNKRYQSSIYNKMNCTSSHKDLIKIQIINMQKKLTTILLPLLLVIISTTGFAAHIEEQTIPIDNQQHLGITIYNENLALVRDARKIPLEKGVNKLAWREVSPLIHPQTTLLRVPGHPSDFQLLEQSFNFDPLTPESLLKSYLGRSINVIYTHPTTGEKTTETATVLAVTGGLVLQFSDRIETNPTGSIAFTDISKQLYDRPTLSLILDNPAPGERQLELSYLTSGLSWQADYVAELNASDSKINLTGLVTLVNQSGASYHNAHLQLVAGNVNVVTPTSTTPQPKIMAMVADAAEYQTIKKESLSDYHLYTLPSTSTLADNQSKQITLLAAKDVPVNKEFLLRGSGNYYFGRYDNQHSQSKPEVFLQFENKGKKLEMPLPKGVVRVYKNDSQSNIQFLGEDRIDHTAKDELVRVKLGEALDITATRTQTDFQQLDTPSQRFTETAHKIEVHNTRAENIILHIQEPIPGDWAIISESFPHTKSAANLAKWLITVPSNEKITLSYRVRIKHQ</sequence>
<dbReference type="Pfam" id="PF13598">
    <property type="entry name" value="DUF4139"/>
    <property type="match status" value="1"/>
</dbReference>
<dbReference type="PANTHER" id="PTHR38075:SF1">
    <property type="entry name" value="DUF4139 DOMAIN-CONTAINING PROTEIN"/>
    <property type="match status" value="1"/>
</dbReference>
<dbReference type="AlphaFoldDB" id="A0A4Y1YQX6"/>